<feature type="transmembrane region" description="Helical" evidence="7">
    <location>
        <begin position="701"/>
        <end position="725"/>
    </location>
</feature>
<feature type="transmembrane region" description="Helical" evidence="7">
    <location>
        <begin position="368"/>
        <end position="392"/>
    </location>
</feature>
<evidence type="ECO:0000256" key="2">
    <source>
        <dbReference type="ARBA" id="ARBA00022475"/>
    </source>
</evidence>
<feature type="domain" description="MacB-like periplasmic core" evidence="9">
    <location>
        <begin position="497"/>
        <end position="658"/>
    </location>
</feature>
<dbReference type="EMBL" id="JAENIL010000019">
    <property type="protein sequence ID" value="MBK1877562.1"/>
    <property type="molecule type" value="Genomic_DNA"/>
</dbReference>
<reference evidence="10" key="1">
    <citation type="submission" date="2021-01" db="EMBL/GenBank/DDBJ databases">
        <title>Modified the classification status of verrucomicrobia.</title>
        <authorList>
            <person name="Feng X."/>
        </authorList>
    </citation>
    <scope>NUCLEOTIDE SEQUENCE</scope>
    <source>
        <strain evidence="10">KCTC 13126</strain>
    </source>
</reference>
<feature type="domain" description="ABC3 transporter permease C-terminal" evidence="8">
    <location>
        <begin position="708"/>
        <end position="816"/>
    </location>
</feature>
<dbReference type="PANTHER" id="PTHR30572">
    <property type="entry name" value="MEMBRANE COMPONENT OF TRANSPORTER-RELATED"/>
    <property type="match status" value="1"/>
</dbReference>
<keyword evidence="11" id="KW-1185">Reference proteome</keyword>
<dbReference type="InterPro" id="IPR025857">
    <property type="entry name" value="MacB_PCD"/>
</dbReference>
<feature type="transmembrane region" description="Helical" evidence="7">
    <location>
        <begin position="428"/>
        <end position="451"/>
    </location>
</feature>
<sequence length="828" mass="91878">MKFFSNIRFAFRLLAKNPGSTLLAIVVMATGTGVAITMFAFINGVLWSPLELNEKREIYHIKWTEADKLRNRKEIHPLDVDVFEMESQSFEKLTAFRWGKHSFYNHLGNSLAERLDLAIVRPDFFEFIGEEPMLGRTFTEEDAASGEMDKVIISHAVWRRHFEAKEDAIGATAMLNGRPRTIIGVMRPGFTFPEVQQIWLANNQPEAIEKGRESWHRLNLLGVLADGATVAQAKTEFNTIAKRLAQEYPKTNENLQSVDIIPYVSWYAQTSNGDQFNTICYALLFCGLLVLGVACANVFNLIMARTATRTSELSIRKAVGASKIHIIMQVVLDGLILTTIGALGGTLLAGWGLKLIWFKFSQQEYVPYWWHIEMDATVIAFVVLLVLGSAFASSLVPGLRASHTSVANNLKDDARTSSGLFLGSLSKFILGFQITATAVLAFISITMLLIWSHLKSRDLSYDSDAIITESVDLSPFVWGDRKGKLNEFIDTFNDRMMALPGVEAVAWSTKTGGGASKGQWHERTNAFEVDGVVYEPGDQRPLASQILISDQFEKVFGLEPVLGRSMTEMDTDKTQQVCVVNQTFVDYYWKGENPIGKRIRMPGVNWFGTGYRTVVGVLPNIMPKPHPGENLSDGVYQKIYFPISQASRPHLNILVRAEGDPTRLIEPMRRTLRDLAPDIAFNGDPMTLTGFIDREMASKDLVFAMFGIFGVASLILGIVGLYAVVNFTTKQRSREFGIRMALGANTTVILQTAMKRGLFLLCIAGTLGVGIGHFASTVLKSSIELNTLPIGYTYPLVFATLVLGLGTALILPAIRASRTPPNKSLRIE</sequence>
<feature type="transmembrane region" description="Helical" evidence="7">
    <location>
        <begin position="758"/>
        <end position="779"/>
    </location>
</feature>
<evidence type="ECO:0000256" key="1">
    <source>
        <dbReference type="ARBA" id="ARBA00004651"/>
    </source>
</evidence>
<keyword evidence="5 7" id="KW-0472">Membrane</keyword>
<feature type="domain" description="ABC3 transporter permease C-terminal" evidence="8">
    <location>
        <begin position="287"/>
        <end position="405"/>
    </location>
</feature>
<keyword evidence="3 7" id="KW-0812">Transmembrane</keyword>
<comment type="subcellular location">
    <subcellularLocation>
        <location evidence="1">Cell membrane</location>
        <topology evidence="1">Multi-pass membrane protein</topology>
    </subcellularLocation>
</comment>
<dbReference type="GO" id="GO:0022857">
    <property type="term" value="F:transmembrane transporter activity"/>
    <property type="evidence" value="ECO:0007669"/>
    <property type="project" value="TreeGrafter"/>
</dbReference>
<feature type="transmembrane region" description="Helical" evidence="7">
    <location>
        <begin position="324"/>
        <end position="348"/>
    </location>
</feature>
<evidence type="ECO:0000256" key="7">
    <source>
        <dbReference type="SAM" id="Phobius"/>
    </source>
</evidence>
<gene>
    <name evidence="10" type="ORF">JIN87_11835</name>
</gene>
<evidence type="ECO:0000256" key="4">
    <source>
        <dbReference type="ARBA" id="ARBA00022989"/>
    </source>
</evidence>
<evidence type="ECO:0000256" key="5">
    <source>
        <dbReference type="ARBA" id="ARBA00023136"/>
    </source>
</evidence>
<accession>A0A934RVG4</accession>
<dbReference type="Pfam" id="PF12704">
    <property type="entry name" value="MacB_PCD"/>
    <property type="match status" value="2"/>
</dbReference>
<feature type="transmembrane region" description="Helical" evidence="7">
    <location>
        <begin position="21"/>
        <end position="47"/>
    </location>
</feature>
<evidence type="ECO:0000256" key="3">
    <source>
        <dbReference type="ARBA" id="ARBA00022692"/>
    </source>
</evidence>
<keyword evidence="2" id="KW-1003">Cell membrane</keyword>
<evidence type="ECO:0000259" key="9">
    <source>
        <dbReference type="Pfam" id="PF12704"/>
    </source>
</evidence>
<comment type="similarity">
    <text evidence="6">Belongs to the ABC-4 integral membrane protein family.</text>
</comment>
<dbReference type="InterPro" id="IPR050250">
    <property type="entry name" value="Macrolide_Exporter_MacB"/>
</dbReference>
<name>A0A934RVG4_9BACT</name>
<dbReference type="RefSeq" id="WP_200355773.1">
    <property type="nucleotide sequence ID" value="NZ_JAENIL010000019.1"/>
</dbReference>
<evidence type="ECO:0000313" key="10">
    <source>
        <dbReference type="EMBL" id="MBK1877562.1"/>
    </source>
</evidence>
<dbReference type="AlphaFoldDB" id="A0A934RVG4"/>
<organism evidence="10 11">
    <name type="scientific">Pelagicoccus mobilis</name>
    <dbReference type="NCBI Taxonomy" id="415221"/>
    <lineage>
        <taxon>Bacteria</taxon>
        <taxon>Pseudomonadati</taxon>
        <taxon>Verrucomicrobiota</taxon>
        <taxon>Opitutia</taxon>
        <taxon>Puniceicoccales</taxon>
        <taxon>Pelagicoccaceae</taxon>
        <taxon>Pelagicoccus</taxon>
    </lineage>
</organism>
<comment type="caution">
    <text evidence="10">The sequence shown here is derived from an EMBL/GenBank/DDBJ whole genome shotgun (WGS) entry which is preliminary data.</text>
</comment>
<keyword evidence="4 7" id="KW-1133">Transmembrane helix</keyword>
<dbReference type="GO" id="GO:0005886">
    <property type="term" value="C:plasma membrane"/>
    <property type="evidence" value="ECO:0007669"/>
    <property type="project" value="UniProtKB-SubCell"/>
</dbReference>
<dbReference type="Proteomes" id="UP000617628">
    <property type="component" value="Unassembled WGS sequence"/>
</dbReference>
<protein>
    <submittedName>
        <fullName evidence="10">ABC transporter permease</fullName>
    </submittedName>
</protein>
<evidence type="ECO:0000313" key="11">
    <source>
        <dbReference type="Proteomes" id="UP000617628"/>
    </source>
</evidence>
<dbReference type="InterPro" id="IPR003838">
    <property type="entry name" value="ABC3_permease_C"/>
</dbReference>
<feature type="transmembrane region" description="Helical" evidence="7">
    <location>
        <begin position="791"/>
        <end position="814"/>
    </location>
</feature>
<evidence type="ECO:0000259" key="8">
    <source>
        <dbReference type="Pfam" id="PF02687"/>
    </source>
</evidence>
<feature type="transmembrane region" description="Helical" evidence="7">
    <location>
        <begin position="281"/>
        <end position="303"/>
    </location>
</feature>
<dbReference type="Pfam" id="PF02687">
    <property type="entry name" value="FtsX"/>
    <property type="match status" value="2"/>
</dbReference>
<feature type="domain" description="MacB-like periplasmic core" evidence="9">
    <location>
        <begin position="21"/>
        <end position="238"/>
    </location>
</feature>
<proteinExistence type="inferred from homology"/>
<dbReference type="PANTHER" id="PTHR30572:SF4">
    <property type="entry name" value="ABC TRANSPORTER PERMEASE YTRF"/>
    <property type="match status" value="1"/>
</dbReference>
<evidence type="ECO:0000256" key="6">
    <source>
        <dbReference type="ARBA" id="ARBA00038076"/>
    </source>
</evidence>